<evidence type="ECO:0000256" key="5">
    <source>
        <dbReference type="ARBA" id="ARBA00023277"/>
    </source>
</evidence>
<dbReference type="InterPro" id="IPR001554">
    <property type="entry name" value="Glyco_hydro_14"/>
</dbReference>
<comment type="catalytic activity">
    <reaction evidence="1 10">
        <text>Hydrolysis of (1-&gt;4)-alpha-D-glucosidic linkages in polysaccharides so as to remove successive maltose units from the non-reducing ends of the chains.</text>
        <dbReference type="EC" id="3.2.1.2"/>
    </reaction>
</comment>
<feature type="binding site" evidence="9">
    <location>
        <position position="58"/>
    </location>
    <ligand>
        <name>substrate</name>
    </ligand>
</feature>
<dbReference type="PANTHER" id="PTHR31352:SF40">
    <property type="entry name" value="BETA-AMYLASE 6"/>
    <property type="match status" value="1"/>
</dbReference>
<evidence type="ECO:0000256" key="7">
    <source>
        <dbReference type="ARBA" id="ARBA00023326"/>
    </source>
</evidence>
<dbReference type="FunFam" id="3.20.20.80:FF:000066">
    <property type="entry name" value="Beta-amylase"/>
    <property type="match status" value="1"/>
</dbReference>
<feature type="binding site" evidence="9">
    <location>
        <begin position="386"/>
        <end position="387"/>
    </location>
    <ligand>
        <name>substrate</name>
    </ligand>
</feature>
<evidence type="ECO:0000256" key="9">
    <source>
        <dbReference type="PIRSR" id="PIRSR601554-2"/>
    </source>
</evidence>
<gene>
    <name evidence="11" type="ORF">F511_36157</name>
</gene>
<evidence type="ECO:0000256" key="1">
    <source>
        <dbReference type="ARBA" id="ARBA00000546"/>
    </source>
</evidence>
<evidence type="ECO:0000313" key="11">
    <source>
        <dbReference type="EMBL" id="KZV15129.1"/>
    </source>
</evidence>
<dbReference type="InterPro" id="IPR017853">
    <property type="entry name" value="GH"/>
</dbReference>
<reference evidence="11 12" key="1">
    <citation type="journal article" date="2015" name="Proc. Natl. Acad. Sci. U.S.A.">
        <title>The resurrection genome of Boea hygrometrica: A blueprint for survival of dehydration.</title>
        <authorList>
            <person name="Xiao L."/>
            <person name="Yang G."/>
            <person name="Zhang L."/>
            <person name="Yang X."/>
            <person name="Zhao S."/>
            <person name="Ji Z."/>
            <person name="Zhou Q."/>
            <person name="Hu M."/>
            <person name="Wang Y."/>
            <person name="Chen M."/>
            <person name="Xu Y."/>
            <person name="Jin H."/>
            <person name="Xiao X."/>
            <person name="Hu G."/>
            <person name="Bao F."/>
            <person name="Hu Y."/>
            <person name="Wan P."/>
            <person name="Li L."/>
            <person name="Deng X."/>
            <person name="Kuang T."/>
            <person name="Xiang C."/>
            <person name="Zhu J.K."/>
            <person name="Oliver M.J."/>
            <person name="He Y."/>
        </authorList>
    </citation>
    <scope>NUCLEOTIDE SEQUENCE [LARGE SCALE GENOMIC DNA]</scope>
    <source>
        <strain evidence="12">cv. XS01</strain>
    </source>
</reference>
<feature type="binding site" evidence="9">
    <location>
        <position position="305"/>
    </location>
    <ligand>
        <name>substrate</name>
    </ligand>
</feature>
<keyword evidence="7 10" id="KW-0624">Polysaccharide degradation</keyword>
<sequence length="514" mass="58307">FKTVAGKFGNNMLVNYVPIYVMLQLGIVTRENEFPDADKVEKQLRQLKSAGVDGIMVDVWWGIIEAAGPKKYEWGSYKKLFQLVEKCGLRIQAIMSFHQCGGNVGDAVYIPLPEWVLAVGETNGDVFYTNRAGNRNPEYLSLGVDNQPLFGGRTAVQIYSDFMTSFRENISEFFDSGTIVDIEVGLGPAGELRYPSYPETQGWKYPGIGEFQCYDKYLKEDFVAAATQAGHEEWDLPDDAGTYNDTPDKTVFFGSDGTYLTEKGKFFLTWYSNKLLEHGDQILDEANKVFHGSKVRVAAKVSGIHWWYKDDSHACELTSGYYNVKGRDGYRPIARILSRHYGTLNFTCLEMRNSEQSAEAKSAPEDLVKQVLSAGWTDKIDVGGENALSRYDRKGYNKILLNVRPTGLSRTGQIDYKMAQVTYLRSSDELYEGKNFRIFKTFVKKMHADQEYHREQSDIPTLQRSKPKIPIEELLEATKPIEPFRWNDETDTSVGGALADYLDNLFDKVFSFLN</sequence>
<dbReference type="OrthoDB" id="1660156at2759"/>
<keyword evidence="12" id="KW-1185">Reference proteome</keyword>
<protein>
    <recommendedName>
        <fullName evidence="3 10">Beta-amylase</fullName>
        <ecNumber evidence="3 10">3.2.1.2</ecNumber>
    </recommendedName>
</protein>
<evidence type="ECO:0000256" key="4">
    <source>
        <dbReference type="ARBA" id="ARBA00022801"/>
    </source>
</evidence>
<comment type="similarity">
    <text evidence="2 10">Belongs to the glycosyl hydrolase 14 family.</text>
</comment>
<feature type="non-terminal residue" evidence="11">
    <location>
        <position position="1"/>
    </location>
</feature>
<keyword evidence="6 10" id="KW-0326">Glycosidase</keyword>
<feature type="active site" description="Proton donor" evidence="8">
    <location>
        <position position="191"/>
    </location>
</feature>
<feature type="binding site" evidence="9">
    <location>
        <position position="98"/>
    </location>
    <ligand>
        <name>substrate</name>
    </ligand>
</feature>
<dbReference type="InterPro" id="IPR018238">
    <property type="entry name" value="Glyco_hydro_14_CS"/>
</dbReference>
<keyword evidence="5 10" id="KW-0119">Carbohydrate metabolism</keyword>
<dbReference type="SUPFAM" id="SSF51445">
    <property type="entry name" value="(Trans)glycosidases"/>
    <property type="match status" value="1"/>
</dbReference>
<keyword evidence="4 10" id="KW-0378">Hydrolase</keyword>
<evidence type="ECO:0000256" key="3">
    <source>
        <dbReference type="ARBA" id="ARBA00012594"/>
    </source>
</evidence>
<dbReference type="InterPro" id="IPR001371">
    <property type="entry name" value="Glyco_hydro_14B_pln"/>
</dbReference>
<evidence type="ECO:0000256" key="6">
    <source>
        <dbReference type="ARBA" id="ARBA00023295"/>
    </source>
</evidence>
<dbReference type="PROSITE" id="PS00679">
    <property type="entry name" value="BETA_AMYLASE_2"/>
    <property type="match status" value="1"/>
</dbReference>
<dbReference type="PRINTS" id="PR00750">
    <property type="entry name" value="BETAAMYLASE"/>
</dbReference>
<feature type="active site" description="Proton acceptor" evidence="8">
    <location>
        <position position="385"/>
    </location>
</feature>
<accession>A0A2Z7A146</accession>
<feature type="binding site" evidence="9">
    <location>
        <position position="425"/>
    </location>
    <ligand>
        <name>substrate</name>
    </ligand>
</feature>
<dbReference type="GO" id="GO:0016161">
    <property type="term" value="F:beta-amylase activity"/>
    <property type="evidence" value="ECO:0007669"/>
    <property type="project" value="UniProtKB-EC"/>
</dbReference>
<feature type="binding site" evidence="9">
    <location>
        <position position="300"/>
    </location>
    <ligand>
        <name>substrate</name>
    </ligand>
</feature>
<dbReference type="EMBL" id="KV020121">
    <property type="protein sequence ID" value="KZV15129.1"/>
    <property type="molecule type" value="Genomic_DNA"/>
</dbReference>
<dbReference type="AlphaFoldDB" id="A0A2Z7A146"/>
<feature type="binding site" evidence="9">
    <location>
        <position position="347"/>
    </location>
    <ligand>
        <name>substrate</name>
    </ligand>
</feature>
<organism evidence="11 12">
    <name type="scientific">Dorcoceras hygrometricum</name>
    <dbReference type="NCBI Taxonomy" id="472368"/>
    <lineage>
        <taxon>Eukaryota</taxon>
        <taxon>Viridiplantae</taxon>
        <taxon>Streptophyta</taxon>
        <taxon>Embryophyta</taxon>
        <taxon>Tracheophyta</taxon>
        <taxon>Spermatophyta</taxon>
        <taxon>Magnoliopsida</taxon>
        <taxon>eudicotyledons</taxon>
        <taxon>Gunneridae</taxon>
        <taxon>Pentapetalae</taxon>
        <taxon>asterids</taxon>
        <taxon>lamiids</taxon>
        <taxon>Lamiales</taxon>
        <taxon>Gesneriaceae</taxon>
        <taxon>Didymocarpoideae</taxon>
        <taxon>Trichosporeae</taxon>
        <taxon>Loxocarpinae</taxon>
        <taxon>Dorcoceras</taxon>
    </lineage>
</organism>
<dbReference type="PANTHER" id="PTHR31352">
    <property type="entry name" value="BETA-AMYLASE 1, CHLOROPLASTIC"/>
    <property type="match status" value="1"/>
</dbReference>
<feature type="binding site" evidence="9">
    <location>
        <position position="106"/>
    </location>
    <ligand>
        <name>substrate</name>
    </ligand>
</feature>
<evidence type="ECO:0000256" key="2">
    <source>
        <dbReference type="ARBA" id="ARBA00005652"/>
    </source>
</evidence>
<dbReference type="EC" id="3.2.1.2" evidence="3 10"/>
<evidence type="ECO:0000313" key="12">
    <source>
        <dbReference type="Proteomes" id="UP000250235"/>
    </source>
</evidence>
<proteinExistence type="inferred from homology"/>
<dbReference type="Gene3D" id="3.20.20.80">
    <property type="entry name" value="Glycosidases"/>
    <property type="match status" value="1"/>
</dbReference>
<evidence type="ECO:0000256" key="8">
    <source>
        <dbReference type="PIRSR" id="PIRSR601554-1"/>
    </source>
</evidence>
<evidence type="ECO:0000256" key="10">
    <source>
        <dbReference type="RuleBase" id="RU000509"/>
    </source>
</evidence>
<dbReference type="PROSITE" id="PS00506">
    <property type="entry name" value="BETA_AMYLASE_1"/>
    <property type="match status" value="1"/>
</dbReference>
<dbReference type="Pfam" id="PF01373">
    <property type="entry name" value="Glyco_hydro_14"/>
    <property type="match status" value="1"/>
</dbReference>
<name>A0A2Z7A146_9LAMI</name>
<dbReference type="Proteomes" id="UP000250235">
    <property type="component" value="Unassembled WGS sequence"/>
</dbReference>
<dbReference type="GO" id="GO:0000272">
    <property type="term" value="P:polysaccharide catabolic process"/>
    <property type="evidence" value="ECO:0007669"/>
    <property type="project" value="UniProtKB-KW"/>
</dbReference>
<dbReference type="PRINTS" id="PR00842">
    <property type="entry name" value="GLHYDLASE14B"/>
</dbReference>